<organism evidence="2 3">
    <name type="scientific">Dryococelus australis</name>
    <dbReference type="NCBI Taxonomy" id="614101"/>
    <lineage>
        <taxon>Eukaryota</taxon>
        <taxon>Metazoa</taxon>
        <taxon>Ecdysozoa</taxon>
        <taxon>Arthropoda</taxon>
        <taxon>Hexapoda</taxon>
        <taxon>Insecta</taxon>
        <taxon>Pterygota</taxon>
        <taxon>Neoptera</taxon>
        <taxon>Polyneoptera</taxon>
        <taxon>Phasmatodea</taxon>
        <taxon>Verophasmatodea</taxon>
        <taxon>Anareolatae</taxon>
        <taxon>Phasmatidae</taxon>
        <taxon>Eurycanthinae</taxon>
        <taxon>Dryococelus</taxon>
    </lineage>
</organism>
<gene>
    <name evidence="2" type="ORF">PR048_022513</name>
</gene>
<keyword evidence="3" id="KW-1185">Reference proteome</keyword>
<evidence type="ECO:0000313" key="2">
    <source>
        <dbReference type="EMBL" id="KAJ8878050.1"/>
    </source>
</evidence>
<feature type="region of interest" description="Disordered" evidence="1">
    <location>
        <begin position="212"/>
        <end position="242"/>
    </location>
</feature>
<protein>
    <submittedName>
        <fullName evidence="2">Uncharacterized protein</fullName>
    </submittedName>
</protein>
<name>A0ABQ9H1A3_9NEOP</name>
<proteinExistence type="predicted"/>
<accession>A0ABQ9H1A3</accession>
<dbReference type="Proteomes" id="UP001159363">
    <property type="component" value="Chromosome 7"/>
</dbReference>
<evidence type="ECO:0000256" key="1">
    <source>
        <dbReference type="SAM" id="MobiDB-lite"/>
    </source>
</evidence>
<comment type="caution">
    <text evidence="2">The sequence shown here is derived from an EMBL/GenBank/DDBJ whole genome shotgun (WGS) entry which is preliminary data.</text>
</comment>
<evidence type="ECO:0000313" key="3">
    <source>
        <dbReference type="Proteomes" id="UP001159363"/>
    </source>
</evidence>
<reference evidence="2 3" key="1">
    <citation type="submission" date="2023-02" db="EMBL/GenBank/DDBJ databases">
        <title>LHISI_Scaffold_Assembly.</title>
        <authorList>
            <person name="Stuart O.P."/>
            <person name="Cleave R."/>
            <person name="Magrath M.J.L."/>
            <person name="Mikheyev A.S."/>
        </authorList>
    </citation>
    <scope>NUCLEOTIDE SEQUENCE [LARGE SCALE GENOMIC DNA]</scope>
    <source>
        <strain evidence="2">Daus_M_001</strain>
        <tissue evidence="2">Leg muscle</tissue>
    </source>
</reference>
<sequence length="381" mass="42027">MSVLYGASALGVTLLSRAAARFCPRIGGEPDISLDRRAQHPASLAVPRAELASLLTQPSRRCELLASLVCIRVLPTSCWLFSRETIDHEQGHTTLGAFPAACVPSATSLHSQQHRSESRRTCWQASVISSKSDCIRTHVFTEAPARLPPRRTVFDPRAGSLLDFAAGNHAGRCRWSAGFLGDIPVPPHPALSFRRCSILTSLTLIGSEDLDGRGKRECPDKGPPASGIVQHDSHMRGSGSEPAGDRAWIAVVGGEYFLRVEAEQHGRDKGDSATPIKCAIAAKRKAMNRRVVFWSCCVYPRNFQRSEHRIIISLDNNAYFKHPATQIELHHPCGSLRLFICSQVTLNRQNSVVCQPREVTSSIHTYNYSRSITRKTRGKEF</sequence>
<dbReference type="EMBL" id="JARBHB010000008">
    <property type="protein sequence ID" value="KAJ8878050.1"/>
    <property type="molecule type" value="Genomic_DNA"/>
</dbReference>